<evidence type="ECO:0000256" key="1">
    <source>
        <dbReference type="SAM" id="Phobius"/>
    </source>
</evidence>
<feature type="transmembrane region" description="Helical" evidence="1">
    <location>
        <begin position="69"/>
        <end position="88"/>
    </location>
</feature>
<keyword evidence="1" id="KW-0472">Membrane</keyword>
<gene>
    <name evidence="2" type="ORF">ACFFGV_14315</name>
</gene>
<dbReference type="Proteomes" id="UP001589836">
    <property type="component" value="Unassembled WGS sequence"/>
</dbReference>
<dbReference type="InterPro" id="IPR010773">
    <property type="entry name" value="Mycophage_PG1_Gp7"/>
</dbReference>
<sequence length="114" mass="13014">MVFTWMELVILILASYRVTNLLVYDTIMDWMRRPFHNTIRKENAQGEIEEYIEVKGAGLQAFIGELLSCHWCTGFWVSVVILLTFLYAPPIQPLVVIFAVAGGASLLAHIFPRE</sequence>
<organism evidence="2 3">
    <name type="scientific">Pontibacillus salicampi</name>
    <dbReference type="NCBI Taxonomy" id="1449801"/>
    <lineage>
        <taxon>Bacteria</taxon>
        <taxon>Bacillati</taxon>
        <taxon>Bacillota</taxon>
        <taxon>Bacilli</taxon>
        <taxon>Bacillales</taxon>
        <taxon>Bacillaceae</taxon>
        <taxon>Pontibacillus</taxon>
    </lineage>
</organism>
<evidence type="ECO:0000313" key="3">
    <source>
        <dbReference type="Proteomes" id="UP001589836"/>
    </source>
</evidence>
<evidence type="ECO:0000313" key="2">
    <source>
        <dbReference type="EMBL" id="MFC0524748.1"/>
    </source>
</evidence>
<comment type="caution">
    <text evidence="2">The sequence shown here is derived from an EMBL/GenBank/DDBJ whole genome shotgun (WGS) entry which is preliminary data.</text>
</comment>
<keyword evidence="1" id="KW-1133">Transmembrane helix</keyword>
<feature type="transmembrane region" description="Helical" evidence="1">
    <location>
        <begin position="94"/>
        <end position="111"/>
    </location>
</feature>
<reference evidence="2 3" key="1">
    <citation type="submission" date="2024-09" db="EMBL/GenBank/DDBJ databases">
        <authorList>
            <person name="Sun Q."/>
            <person name="Mori K."/>
        </authorList>
    </citation>
    <scope>NUCLEOTIDE SEQUENCE [LARGE SCALE GENOMIC DNA]</scope>
    <source>
        <strain evidence="2 3">NCAIM B.02529</strain>
    </source>
</reference>
<feature type="transmembrane region" description="Helical" evidence="1">
    <location>
        <begin position="6"/>
        <end position="24"/>
    </location>
</feature>
<dbReference type="EMBL" id="JBHLTP010000011">
    <property type="protein sequence ID" value="MFC0524748.1"/>
    <property type="molecule type" value="Genomic_DNA"/>
</dbReference>
<dbReference type="RefSeq" id="WP_377349052.1">
    <property type="nucleotide sequence ID" value="NZ_JBHLTP010000011.1"/>
</dbReference>
<accession>A0ABV6LR81</accession>
<proteinExistence type="predicted"/>
<keyword evidence="3" id="KW-1185">Reference proteome</keyword>
<name>A0ABV6LR81_9BACI</name>
<dbReference type="Pfam" id="PF07098">
    <property type="entry name" value="DUF1360"/>
    <property type="match status" value="1"/>
</dbReference>
<keyword evidence="1" id="KW-0812">Transmembrane</keyword>
<protein>
    <submittedName>
        <fullName evidence="2">DUF1360 domain-containing protein</fullName>
    </submittedName>
</protein>